<dbReference type="PANTHER" id="PTHR12589">
    <property type="entry name" value="PYRUVOYL TETRAHYDROBIOPTERIN SYNTHASE"/>
    <property type="match status" value="1"/>
</dbReference>
<evidence type="ECO:0000256" key="8">
    <source>
        <dbReference type="ARBA" id="ARBA00023007"/>
    </source>
</evidence>
<evidence type="ECO:0000256" key="2">
    <source>
        <dbReference type="ARBA" id="ARBA00005126"/>
    </source>
</evidence>
<evidence type="ECO:0000256" key="5">
    <source>
        <dbReference type="ARBA" id="ARBA00015587"/>
    </source>
</evidence>
<comment type="function">
    <text evidence="10">Involved in the biosynthesis of tetrahydrobiopterin, an essential cofactor of aromatic amino acid hydroxylases. Catalyzes the transformation of 7,8-dihydroneopterin triphosphate into 6-pyruvoyl tetrahydropterin.</text>
</comment>
<dbReference type="Ensembl" id="ENSGALT00010061023.1">
    <property type="protein sequence ID" value="ENSGALP00010037759.1"/>
    <property type="gene ID" value="ENSGALG00010024986.1"/>
</dbReference>
<evidence type="ECO:0000256" key="1">
    <source>
        <dbReference type="ARBA" id="ARBA00001947"/>
    </source>
</evidence>
<dbReference type="PROSITE" id="PS00988">
    <property type="entry name" value="PTPS_2"/>
    <property type="match status" value="1"/>
</dbReference>
<evidence type="ECO:0000256" key="3">
    <source>
        <dbReference type="ARBA" id="ARBA00009164"/>
    </source>
</evidence>
<evidence type="ECO:0000256" key="6">
    <source>
        <dbReference type="ARBA" id="ARBA00022723"/>
    </source>
</evidence>
<gene>
    <name evidence="11" type="primary">PTS</name>
</gene>
<dbReference type="EC" id="4.2.3.12" evidence="4"/>
<protein>
    <recommendedName>
        <fullName evidence="5">6-pyruvoyl tetrahydrobiopterin synthase</fullName>
        <ecNumber evidence="4">4.2.3.12</ecNumber>
    </recommendedName>
</protein>
<dbReference type="AlphaFoldDB" id="A0A8V1A5P5"/>
<keyword evidence="6" id="KW-0479">Metal-binding</keyword>
<evidence type="ECO:0000313" key="12">
    <source>
        <dbReference type="Proteomes" id="UP000000539"/>
    </source>
</evidence>
<accession>A0A8V1A5P5</accession>
<dbReference type="OrthoDB" id="14045at2759"/>
<dbReference type="InterPro" id="IPR022470">
    <property type="entry name" value="PTPS_Cys_AS"/>
</dbReference>
<dbReference type="Gene3D" id="3.30.479.10">
    <property type="entry name" value="6-pyruvoyl tetrahydropterin synthase/QueD"/>
    <property type="match status" value="1"/>
</dbReference>
<name>A0A8V1A5P5_CHICK</name>
<dbReference type="FunCoup" id="A0A8V1A5P5">
    <property type="interactions" value="61"/>
</dbReference>
<dbReference type="InterPro" id="IPR022469">
    <property type="entry name" value="PTPS_His_AS"/>
</dbReference>
<dbReference type="PANTHER" id="PTHR12589:SF7">
    <property type="entry name" value="6-PYRUVOYL TETRAHYDROBIOPTERIN SYNTHASE"/>
    <property type="match status" value="1"/>
</dbReference>
<sequence>MAPPAARLARLSRTASFSACHRLHSKSLSDEENLKLFGKCNNPNGHGHNYKVIVTVRGEIDPVSGMVINLTDLKEYMQQAIMEPLDHKNLDKDVPYFAEVVRWVEVWGAAGSGCSLRGSDLSWGSAVSAIADGSESAAVSLSAPQRTLQCSSGKTSRGSCLRECFIKSKCMKRTRTLWSIKEKKQFLRGEMSRSSAGQKLTPAHVSDTVSPACCVLKQSLGYALQKNQPR</sequence>
<organism evidence="11 12">
    <name type="scientific">Gallus gallus</name>
    <name type="common">Chicken</name>
    <dbReference type="NCBI Taxonomy" id="9031"/>
    <lineage>
        <taxon>Eukaryota</taxon>
        <taxon>Metazoa</taxon>
        <taxon>Chordata</taxon>
        <taxon>Craniata</taxon>
        <taxon>Vertebrata</taxon>
        <taxon>Euteleostomi</taxon>
        <taxon>Archelosauria</taxon>
        <taxon>Archosauria</taxon>
        <taxon>Dinosauria</taxon>
        <taxon>Saurischia</taxon>
        <taxon>Theropoda</taxon>
        <taxon>Coelurosauria</taxon>
        <taxon>Aves</taxon>
        <taxon>Neognathae</taxon>
        <taxon>Galloanserae</taxon>
        <taxon>Galliformes</taxon>
        <taxon>Phasianidae</taxon>
        <taxon>Phasianinae</taxon>
        <taxon>Gallus</taxon>
    </lineage>
</organism>
<keyword evidence="7" id="KW-0862">Zinc</keyword>
<dbReference type="Proteomes" id="UP000000539">
    <property type="component" value="Chromosome 24"/>
</dbReference>
<dbReference type="PROSITE" id="PS00987">
    <property type="entry name" value="PTPS_1"/>
    <property type="match status" value="1"/>
</dbReference>
<dbReference type="GeneTree" id="ENSGT00390000002752"/>
<keyword evidence="8" id="KW-0783">Tetrahydrobiopterin biosynthesis</keyword>
<comment type="pathway">
    <text evidence="2">Cofactor biosynthesis; tetrahydrobiopterin biosynthesis; tetrahydrobiopterin from 7,8-dihydroneopterin triphosphate: step 1/3.</text>
</comment>
<dbReference type="InterPro" id="IPR007115">
    <property type="entry name" value="6-PTP_synth/QueD"/>
</dbReference>
<evidence type="ECO:0000256" key="4">
    <source>
        <dbReference type="ARBA" id="ARBA00013100"/>
    </source>
</evidence>
<reference evidence="11" key="1">
    <citation type="submission" date="2020-11" db="EMBL/GenBank/DDBJ databases">
        <title>Gallus gallus (Chicken) genome, bGalGal1, GRCg7b, maternal haplotype autosomes + Z &amp; W.</title>
        <authorList>
            <person name="Warren W."/>
            <person name="Formenti G."/>
            <person name="Fedrigo O."/>
            <person name="Haase B."/>
            <person name="Mountcastle J."/>
            <person name="Balacco J."/>
            <person name="Tracey A."/>
            <person name="Schneider V."/>
            <person name="Okimoto R."/>
            <person name="Cheng H."/>
            <person name="Hawken R."/>
            <person name="Howe K."/>
            <person name="Jarvis E.D."/>
        </authorList>
    </citation>
    <scope>NUCLEOTIDE SEQUENCE [LARGE SCALE GENOMIC DNA]</scope>
    <source>
        <strain evidence="11">Broiler</strain>
    </source>
</reference>
<keyword evidence="9" id="KW-0456">Lyase</keyword>
<dbReference type="FunFam" id="3.30.479.10:FF:000003">
    <property type="entry name" value="6-pyruvoyl tetrahydrobiopterin synthase"/>
    <property type="match status" value="1"/>
</dbReference>
<reference evidence="11" key="2">
    <citation type="submission" date="2025-08" db="UniProtKB">
        <authorList>
            <consortium name="Ensembl"/>
        </authorList>
    </citation>
    <scope>IDENTIFICATION</scope>
    <source>
        <strain evidence="11">broiler</strain>
    </source>
</reference>
<dbReference type="GO" id="GO:0005739">
    <property type="term" value="C:mitochondrion"/>
    <property type="evidence" value="ECO:0000318"/>
    <property type="project" value="GO_Central"/>
</dbReference>
<keyword evidence="13" id="KW-1267">Proteomics identification</keyword>
<reference evidence="11" key="3">
    <citation type="submission" date="2025-09" db="UniProtKB">
        <authorList>
            <consortium name="Ensembl"/>
        </authorList>
    </citation>
    <scope>IDENTIFICATION</scope>
    <source>
        <strain evidence="11">broiler</strain>
    </source>
</reference>
<comment type="similarity">
    <text evidence="3">Belongs to the PTPS family.</text>
</comment>
<evidence type="ECO:0000256" key="9">
    <source>
        <dbReference type="ARBA" id="ARBA00023239"/>
    </source>
</evidence>
<evidence type="ECO:0000313" key="11">
    <source>
        <dbReference type="Ensembl" id="ENSGALP00010037759.1"/>
    </source>
</evidence>
<evidence type="ECO:0000256" key="7">
    <source>
        <dbReference type="ARBA" id="ARBA00022833"/>
    </source>
</evidence>
<dbReference type="GO" id="GO:0003874">
    <property type="term" value="F:6-pyruvoyltetrahydropterin synthase activity"/>
    <property type="evidence" value="ECO:0007669"/>
    <property type="project" value="UniProtKB-EC"/>
</dbReference>
<dbReference type="Pfam" id="PF01242">
    <property type="entry name" value="PTPS"/>
    <property type="match status" value="1"/>
</dbReference>
<dbReference type="GO" id="GO:0046872">
    <property type="term" value="F:metal ion binding"/>
    <property type="evidence" value="ECO:0007669"/>
    <property type="project" value="UniProtKB-KW"/>
</dbReference>
<dbReference type="GO" id="GO:0006729">
    <property type="term" value="P:tetrahydrobiopterin biosynthetic process"/>
    <property type="evidence" value="ECO:0007669"/>
    <property type="project" value="UniProtKB-KW"/>
</dbReference>
<dbReference type="SUPFAM" id="SSF55620">
    <property type="entry name" value="Tetrahydrobiopterin biosynthesis enzymes-like"/>
    <property type="match status" value="1"/>
</dbReference>
<keyword evidence="12" id="KW-1185">Reference proteome</keyword>
<evidence type="ECO:0007829" key="13">
    <source>
        <dbReference type="PeptideAtlas" id="A0A8V1A5P5"/>
    </source>
</evidence>
<dbReference type="InterPro" id="IPR038418">
    <property type="entry name" value="6-PTP_synth/QueD_sf"/>
</dbReference>
<comment type="cofactor">
    <cofactor evidence="1">
        <name>Zn(2+)</name>
        <dbReference type="ChEBI" id="CHEBI:29105"/>
    </cofactor>
</comment>
<proteinExistence type="evidence at protein level"/>
<evidence type="ECO:0000256" key="10">
    <source>
        <dbReference type="ARBA" id="ARBA00025266"/>
    </source>
</evidence>